<evidence type="ECO:0000313" key="1">
    <source>
        <dbReference type="EMBL" id="CAG2250746.1"/>
    </source>
</evidence>
<comment type="caution">
    <text evidence="1">The sequence shown here is derived from an EMBL/GenBank/DDBJ whole genome shotgun (WGS) entry which is preliminary data.</text>
</comment>
<dbReference type="OrthoDB" id="6117855at2759"/>
<dbReference type="EMBL" id="CAJPWZ010003063">
    <property type="protein sequence ID" value="CAG2250746.1"/>
    <property type="molecule type" value="Genomic_DNA"/>
</dbReference>
<reference evidence="1" key="1">
    <citation type="submission" date="2021-03" db="EMBL/GenBank/DDBJ databases">
        <authorList>
            <person name="Bekaert M."/>
        </authorList>
    </citation>
    <scope>NUCLEOTIDE SEQUENCE</scope>
</reference>
<sequence length="184" mass="20815">MKYDKKNEMKCTFAYKFECGQSLHYASNVLCIPITKCDKPTSTHLRSLGCNSTDYELPEGLLILYRSGIFSIDCSSCDIYICPKHRDDFGIYWRRQTRKCQSPTHPDQSVAKPSRGIPASVCKELWMTKRISLPVGSGICYSCIRKYPVSQDSKQALITDIDSECDFPLSSQSTQTFSQTTTSD</sequence>
<organism evidence="1 2">
    <name type="scientific">Mytilus edulis</name>
    <name type="common">Blue mussel</name>
    <dbReference type="NCBI Taxonomy" id="6550"/>
    <lineage>
        <taxon>Eukaryota</taxon>
        <taxon>Metazoa</taxon>
        <taxon>Spiralia</taxon>
        <taxon>Lophotrochozoa</taxon>
        <taxon>Mollusca</taxon>
        <taxon>Bivalvia</taxon>
        <taxon>Autobranchia</taxon>
        <taxon>Pteriomorphia</taxon>
        <taxon>Mytilida</taxon>
        <taxon>Mytiloidea</taxon>
        <taxon>Mytilidae</taxon>
        <taxon>Mytilinae</taxon>
        <taxon>Mytilus</taxon>
    </lineage>
</organism>
<evidence type="ECO:0000313" key="2">
    <source>
        <dbReference type="Proteomes" id="UP000683360"/>
    </source>
</evidence>
<accession>A0A8S3UZ23</accession>
<protein>
    <submittedName>
        <fullName evidence="1">Uncharacterized protein</fullName>
    </submittedName>
</protein>
<gene>
    <name evidence="1" type="ORF">MEDL_62437</name>
</gene>
<dbReference type="AlphaFoldDB" id="A0A8S3UZ23"/>
<keyword evidence="2" id="KW-1185">Reference proteome</keyword>
<proteinExistence type="predicted"/>
<dbReference type="Proteomes" id="UP000683360">
    <property type="component" value="Unassembled WGS sequence"/>
</dbReference>
<name>A0A8S3UZ23_MYTED</name>